<evidence type="ECO:0000256" key="3">
    <source>
        <dbReference type="ARBA" id="ARBA00023002"/>
    </source>
</evidence>
<dbReference type="Gene3D" id="3.50.50.60">
    <property type="entry name" value="FAD/NAD(P)-binding domain"/>
    <property type="match status" value="1"/>
</dbReference>
<protein>
    <submittedName>
        <fullName evidence="5">Flavin monoamine oxidase family protein</fullName>
    </submittedName>
</protein>
<dbReference type="Pfam" id="PF01593">
    <property type="entry name" value="Amino_oxidase"/>
    <property type="match status" value="1"/>
</dbReference>
<name>A0ABV4C4W9_9MYCO</name>
<comment type="similarity">
    <text evidence="2">Belongs to the flavin monoamine oxidase family.</text>
</comment>
<dbReference type="InterPro" id="IPR050703">
    <property type="entry name" value="Flavin_MAO"/>
</dbReference>
<comment type="cofactor">
    <cofactor evidence="1">
        <name>FAD</name>
        <dbReference type="ChEBI" id="CHEBI:57692"/>
    </cofactor>
</comment>
<organism evidence="5 6">
    <name type="scientific">Mycobacterium servetii</name>
    <dbReference type="NCBI Taxonomy" id="3237418"/>
    <lineage>
        <taxon>Bacteria</taxon>
        <taxon>Bacillati</taxon>
        <taxon>Actinomycetota</taxon>
        <taxon>Actinomycetes</taxon>
        <taxon>Mycobacteriales</taxon>
        <taxon>Mycobacteriaceae</taxon>
        <taxon>Mycobacterium</taxon>
    </lineage>
</organism>
<dbReference type="RefSeq" id="WP_369739874.1">
    <property type="nucleotide sequence ID" value="NZ_JBGEDP010000001.1"/>
</dbReference>
<dbReference type="PANTHER" id="PTHR43563:SF1">
    <property type="entry name" value="AMINE OXIDASE [FLAVIN-CONTAINING] B"/>
    <property type="match status" value="1"/>
</dbReference>
<dbReference type="SUPFAM" id="SSF54373">
    <property type="entry name" value="FAD-linked reductases, C-terminal domain"/>
    <property type="match status" value="1"/>
</dbReference>
<evidence type="ECO:0000256" key="2">
    <source>
        <dbReference type="ARBA" id="ARBA00005995"/>
    </source>
</evidence>
<dbReference type="InterPro" id="IPR001613">
    <property type="entry name" value="Flavin_amine_oxidase"/>
</dbReference>
<dbReference type="SUPFAM" id="SSF51905">
    <property type="entry name" value="FAD/NAD(P)-binding domain"/>
    <property type="match status" value="1"/>
</dbReference>
<accession>A0ABV4C4W9</accession>
<dbReference type="InterPro" id="IPR002937">
    <property type="entry name" value="Amino_oxidase"/>
</dbReference>
<dbReference type="EMBL" id="JBGEDP010000001">
    <property type="protein sequence ID" value="MEY8017584.1"/>
    <property type="molecule type" value="Genomic_DNA"/>
</dbReference>
<keyword evidence="3" id="KW-0560">Oxidoreductase</keyword>
<dbReference type="Proteomes" id="UP001564760">
    <property type="component" value="Unassembled WGS sequence"/>
</dbReference>
<reference evidence="5 6" key="1">
    <citation type="submission" date="2024-08" db="EMBL/GenBank/DDBJ databases">
        <title>Mycobacterium servetensis sp. nov., a novel rapid-growing mycobacterial species recovered from a human patient in Zaragoza, Spain.</title>
        <authorList>
            <person name="Tristancho-Baro A.I."/>
            <person name="Buenestado-Serrano S."/>
            <person name="Garcia De Viedma D."/>
            <person name="Milagro-Beamonte A."/>
            <person name="Burillo N."/>
            <person name="Sanz S."/>
            <person name="Lopez-Calleja A.I."/>
            <person name="Penas-Utrilla D."/>
            <person name="Guardingo M."/>
            <person name="Garcia M.J."/>
            <person name="Vinuelas-Bayon J."/>
        </authorList>
    </citation>
    <scope>NUCLEOTIDE SEQUENCE [LARGE SCALE GENOMIC DNA]</scope>
    <source>
        <strain evidence="6">HUMS_12744610</strain>
    </source>
</reference>
<proteinExistence type="inferred from homology"/>
<dbReference type="InterPro" id="IPR036188">
    <property type="entry name" value="FAD/NAD-bd_sf"/>
</dbReference>
<comment type="caution">
    <text evidence="5">The sequence shown here is derived from an EMBL/GenBank/DDBJ whole genome shotgun (WGS) entry which is preliminary data.</text>
</comment>
<evidence type="ECO:0000256" key="1">
    <source>
        <dbReference type="ARBA" id="ARBA00001974"/>
    </source>
</evidence>
<evidence type="ECO:0000313" key="5">
    <source>
        <dbReference type="EMBL" id="MEY8017584.1"/>
    </source>
</evidence>
<evidence type="ECO:0000313" key="6">
    <source>
        <dbReference type="Proteomes" id="UP001564760"/>
    </source>
</evidence>
<feature type="domain" description="Amine oxidase" evidence="4">
    <location>
        <begin position="23"/>
        <end position="450"/>
    </location>
</feature>
<dbReference type="PANTHER" id="PTHR43563">
    <property type="entry name" value="AMINE OXIDASE"/>
    <property type="match status" value="1"/>
</dbReference>
<evidence type="ECO:0000259" key="4">
    <source>
        <dbReference type="Pfam" id="PF01593"/>
    </source>
</evidence>
<gene>
    <name evidence="5" type="ORF">AB8998_22700</name>
</gene>
<keyword evidence="6" id="KW-1185">Reference proteome</keyword>
<dbReference type="PRINTS" id="PR00757">
    <property type="entry name" value="AMINEOXDASEF"/>
</dbReference>
<sequence length="454" mass="49004">MTNPPPPDAGSWSVDVVVVGAGFAGLAAARELTRLGHDVVVLEGRERVGGRSFTGSVAGLPADMGSTFVGPTQDAVLALAAELQIPTTPTHHHGRSIIQWRGWARPYHGTIPKLSLAGLIDIGRLRWQFERIARGIPLADPWNARRARELDAQSLGDWLRSVRASASSRDLLAIVSRVSWGCEPDEVSMLHAARYVRAAGGLDRMLDVENGAQQDRFPGGTQQIADAVAAELGPRIVLEAPVRRIERNGAGVAVTCDRGRAEAGFVIVAVPPAHRASIEFTPPLPEEYDELARHWPQGRLSKAYAAYSTPFWRADGFSGQALSDEGPVFITFDVSPQADGPGILMGFVDARAFDSLPADQRRREALRCFASLFGSDALKPLDYVDHRWGTEEFAPGGPTAAVPPRSWTRSGPYLRRPVGPIHWAGTETADEWTGFLDGAIRSGRRAAAEVTALL</sequence>